<dbReference type="GO" id="GO:0005737">
    <property type="term" value="C:cytoplasm"/>
    <property type="evidence" value="ECO:0007669"/>
    <property type="project" value="UniProtKB-SubCell"/>
</dbReference>
<evidence type="ECO:0000256" key="8">
    <source>
        <dbReference type="ARBA" id="ARBA00023098"/>
    </source>
</evidence>
<evidence type="ECO:0000256" key="5">
    <source>
        <dbReference type="ARBA" id="ARBA00022777"/>
    </source>
</evidence>
<dbReference type="PROSITE" id="PS50146">
    <property type="entry name" value="DAGK"/>
    <property type="match status" value="1"/>
</dbReference>
<feature type="binding site" evidence="11">
    <location>
        <position position="218"/>
    </location>
    <ligand>
        <name>Mg(2+)</name>
        <dbReference type="ChEBI" id="CHEBI:18420"/>
    </ligand>
</feature>
<dbReference type="GO" id="GO:0005886">
    <property type="term" value="C:plasma membrane"/>
    <property type="evidence" value="ECO:0007669"/>
    <property type="project" value="TreeGrafter"/>
</dbReference>
<evidence type="ECO:0000256" key="10">
    <source>
        <dbReference type="ARBA" id="ARBA00023264"/>
    </source>
</evidence>
<dbReference type="Gene3D" id="2.60.200.40">
    <property type="match status" value="1"/>
</dbReference>
<evidence type="ECO:0000256" key="6">
    <source>
        <dbReference type="ARBA" id="ARBA00022840"/>
    </source>
</evidence>
<dbReference type="GO" id="GO:0000287">
    <property type="term" value="F:magnesium ion binding"/>
    <property type="evidence" value="ECO:0007669"/>
    <property type="project" value="UniProtKB-UniRule"/>
</dbReference>
<evidence type="ECO:0000256" key="11">
    <source>
        <dbReference type="HAMAP-Rule" id="MF_01377"/>
    </source>
</evidence>
<dbReference type="InterPro" id="IPR001206">
    <property type="entry name" value="Diacylglycerol_kinase_cat_dom"/>
</dbReference>
<comment type="function">
    <text evidence="11">Probably phosphorylates lipids; the in vivo substrate is unknown.</text>
</comment>
<evidence type="ECO:0000256" key="9">
    <source>
        <dbReference type="ARBA" id="ARBA00023209"/>
    </source>
</evidence>
<keyword evidence="2 11" id="KW-0808">Transferase</keyword>
<feature type="domain" description="DAGKc" evidence="12">
    <location>
        <begin position="2"/>
        <end position="132"/>
    </location>
</feature>
<dbReference type="STRING" id="1691903.A9B99_04055"/>
<keyword evidence="7 11" id="KW-0460">Magnesium</keyword>
<organism evidence="13 14">
    <name type="scientific">Mangrovibacter phragmitis</name>
    <dbReference type="NCBI Taxonomy" id="1691903"/>
    <lineage>
        <taxon>Bacteria</taxon>
        <taxon>Pseudomonadati</taxon>
        <taxon>Pseudomonadota</taxon>
        <taxon>Gammaproteobacteria</taxon>
        <taxon>Enterobacterales</taxon>
        <taxon>Enterobacteriaceae</taxon>
        <taxon>Mangrovibacter</taxon>
    </lineage>
</organism>
<dbReference type="InterPro" id="IPR022433">
    <property type="entry name" value="Lip_kinase_YegS"/>
</dbReference>
<evidence type="ECO:0000256" key="7">
    <source>
        <dbReference type="ARBA" id="ARBA00022842"/>
    </source>
</evidence>
<name>A0A1B7L9K4_9ENTR</name>
<dbReference type="PANTHER" id="PTHR12358:SF106">
    <property type="entry name" value="LIPID KINASE YEGS"/>
    <property type="match status" value="1"/>
</dbReference>
<dbReference type="SUPFAM" id="SSF111331">
    <property type="entry name" value="NAD kinase/diacylglycerol kinase-like"/>
    <property type="match status" value="1"/>
</dbReference>
<proteinExistence type="inferred from homology"/>
<dbReference type="Gene3D" id="3.40.50.10330">
    <property type="entry name" value="Probable inorganic polyphosphate/atp-NAD kinase, domain 1"/>
    <property type="match status" value="1"/>
</dbReference>
<dbReference type="Pfam" id="PF00781">
    <property type="entry name" value="DAGK_cat"/>
    <property type="match status" value="1"/>
</dbReference>
<keyword evidence="10 11" id="KW-1208">Phospholipid metabolism</keyword>
<accession>A0A1B7L9K4</accession>
<dbReference type="SMART" id="SM00046">
    <property type="entry name" value="DAGKc"/>
    <property type="match status" value="1"/>
</dbReference>
<comment type="similarity">
    <text evidence="11">Belongs to the diacylglycerol/lipid kinase family. YegS lipid kinase subfamily.</text>
</comment>
<evidence type="ECO:0000256" key="4">
    <source>
        <dbReference type="ARBA" id="ARBA00022741"/>
    </source>
</evidence>
<protein>
    <recommendedName>
        <fullName evidence="11">Probable lipid kinase YegS-like</fullName>
        <ecNumber evidence="11">2.7.1.-</ecNumber>
    </recommendedName>
</protein>
<dbReference type="AlphaFoldDB" id="A0A1B7L9K4"/>
<gene>
    <name evidence="13" type="ORF">A9B99_04055</name>
</gene>
<dbReference type="EC" id="2.7.1.-" evidence="11"/>
<dbReference type="PANTHER" id="PTHR12358">
    <property type="entry name" value="SPHINGOSINE KINASE"/>
    <property type="match status" value="1"/>
</dbReference>
<evidence type="ECO:0000256" key="2">
    <source>
        <dbReference type="ARBA" id="ARBA00022679"/>
    </source>
</evidence>
<dbReference type="InterPro" id="IPR017438">
    <property type="entry name" value="ATP-NAD_kinase_N"/>
</dbReference>
<dbReference type="GO" id="GO:0005524">
    <property type="term" value="F:ATP binding"/>
    <property type="evidence" value="ECO:0007669"/>
    <property type="project" value="UniProtKB-UniRule"/>
</dbReference>
<dbReference type="InterPro" id="IPR016064">
    <property type="entry name" value="NAD/diacylglycerol_kinase_sf"/>
</dbReference>
<feature type="binding site" evidence="11">
    <location>
        <position position="40"/>
    </location>
    <ligand>
        <name>ATP</name>
        <dbReference type="ChEBI" id="CHEBI:30616"/>
    </ligand>
</feature>
<keyword evidence="9 11" id="KW-0594">Phospholipid biosynthesis</keyword>
<dbReference type="InterPro" id="IPR005218">
    <property type="entry name" value="Diacylglycerol/lipid_kinase"/>
</dbReference>
<dbReference type="NCBIfam" id="TIGR03702">
    <property type="entry name" value="lip_kinase_YegS"/>
    <property type="match status" value="1"/>
</dbReference>
<evidence type="ECO:0000259" key="12">
    <source>
        <dbReference type="PROSITE" id="PS50146"/>
    </source>
</evidence>
<dbReference type="Proteomes" id="UP000078225">
    <property type="component" value="Unassembled WGS sequence"/>
</dbReference>
<feature type="active site" description="Proton acceptor" evidence="11">
    <location>
        <position position="271"/>
    </location>
</feature>
<keyword evidence="14" id="KW-1185">Reference proteome</keyword>
<comment type="caution">
    <text evidence="13">The sequence shown here is derived from an EMBL/GenBank/DDBJ whole genome shotgun (WGS) entry which is preliminary data.</text>
</comment>
<dbReference type="OrthoDB" id="142078at2"/>
<feature type="binding site" evidence="11">
    <location>
        <position position="215"/>
    </location>
    <ligand>
        <name>Mg(2+)</name>
        <dbReference type="ChEBI" id="CHEBI:18420"/>
    </ligand>
</feature>
<evidence type="ECO:0000313" key="13">
    <source>
        <dbReference type="EMBL" id="OAT78881.1"/>
    </source>
</evidence>
<dbReference type="GO" id="GO:0001727">
    <property type="term" value="F:lipid kinase activity"/>
    <property type="evidence" value="ECO:0007669"/>
    <property type="project" value="UniProtKB-UniRule"/>
</dbReference>
<feature type="binding site" evidence="11">
    <location>
        <begin position="66"/>
        <end position="72"/>
    </location>
    <ligand>
        <name>ATP</name>
        <dbReference type="ChEBI" id="CHEBI:30616"/>
    </ligand>
</feature>
<keyword evidence="8 11" id="KW-0443">Lipid metabolism</keyword>
<dbReference type="InterPro" id="IPR045540">
    <property type="entry name" value="YegS/DAGK_C"/>
</dbReference>
<feature type="binding site" evidence="11">
    <location>
        <position position="95"/>
    </location>
    <ligand>
        <name>ATP</name>
        <dbReference type="ChEBI" id="CHEBI:30616"/>
    </ligand>
</feature>
<dbReference type="NCBIfam" id="NF009602">
    <property type="entry name" value="PRK13054.1"/>
    <property type="match status" value="1"/>
</dbReference>
<evidence type="ECO:0000256" key="3">
    <source>
        <dbReference type="ARBA" id="ARBA00022723"/>
    </source>
</evidence>
<keyword evidence="5 11" id="KW-0418">Kinase</keyword>
<dbReference type="InterPro" id="IPR050187">
    <property type="entry name" value="Lipid_Phosphate_FormReg"/>
</dbReference>
<dbReference type="RefSeq" id="WP_064594855.1">
    <property type="nucleotide sequence ID" value="NZ_CP134782.1"/>
</dbReference>
<dbReference type="NCBIfam" id="TIGR00147">
    <property type="entry name" value="YegS/Rv2252/BmrU family lipid kinase"/>
    <property type="match status" value="1"/>
</dbReference>
<dbReference type="HAMAP" id="MF_01377">
    <property type="entry name" value="YegS"/>
    <property type="match status" value="1"/>
</dbReference>
<comment type="caution">
    <text evidence="11">Lacks conserved residue(s) required for the propagation of feature annotation.</text>
</comment>
<evidence type="ECO:0000313" key="14">
    <source>
        <dbReference type="Proteomes" id="UP000078225"/>
    </source>
</evidence>
<keyword evidence="1 11" id="KW-0444">Lipid biosynthesis</keyword>
<keyword evidence="6 11" id="KW-0067">ATP-binding</keyword>
<reference evidence="14" key="1">
    <citation type="submission" date="2016-05" db="EMBL/GenBank/DDBJ databases">
        <authorList>
            <person name="Behera P."/>
            <person name="Vaishampayan P."/>
            <person name="Singh N."/>
            <person name="Raina V."/>
            <person name="Suar M."/>
            <person name="Pattnaik A."/>
            <person name="Rastogi G."/>
        </authorList>
    </citation>
    <scope>NUCLEOTIDE SEQUENCE [LARGE SCALE GENOMIC DNA]</scope>
    <source>
        <strain evidence="14">MP23</strain>
    </source>
</reference>
<keyword evidence="11" id="KW-0963">Cytoplasm</keyword>
<keyword evidence="3 11" id="KW-0479">Metal-binding</keyword>
<dbReference type="Pfam" id="PF19279">
    <property type="entry name" value="YegS_C"/>
    <property type="match status" value="1"/>
</dbReference>
<comment type="subcellular location">
    <subcellularLocation>
        <location evidence="11">Cytoplasm</location>
    </subcellularLocation>
</comment>
<dbReference type="GO" id="GO:0008654">
    <property type="term" value="P:phospholipid biosynthetic process"/>
    <property type="evidence" value="ECO:0007669"/>
    <property type="project" value="UniProtKB-UniRule"/>
</dbReference>
<evidence type="ECO:0000256" key="1">
    <source>
        <dbReference type="ARBA" id="ARBA00022516"/>
    </source>
</evidence>
<keyword evidence="4 11" id="KW-0547">Nucleotide-binding</keyword>
<comment type="cofactor">
    <cofactor evidence="11">
        <name>Mg(2+)</name>
        <dbReference type="ChEBI" id="CHEBI:18420"/>
    </cofactor>
    <cofactor evidence="11">
        <name>Ca(2+)</name>
        <dbReference type="ChEBI" id="CHEBI:29108"/>
    </cofactor>
    <text evidence="11">Binds 1 Mg(2+) ion per subunit. Ca(2+) may be able to substitute.</text>
</comment>
<dbReference type="EMBL" id="LYRP01000001">
    <property type="protein sequence ID" value="OAT78881.1"/>
    <property type="molecule type" value="Genomic_DNA"/>
</dbReference>
<sequence length="299" mass="32408">MKTLASSMLILNGKLANDPILRDTIHQFRERGFDLHVRVTWEFGDAERFVNEAHSLKIENVIAGGGDGTLNEVVNGIFKLEEKSRPILGILPLGTANDFATAAGIPDALNNALMLAINGRPRQIDLVQVNRGRCFINMASGGFGTKVTNDTPETMKATFGGVSYLIHGILRLDKLSPDHCEIRSGDFIWEGDALIVGIGNGRQAGGGQLLCPGALINDGMLNLRIFTGESLVPTLLSTLARSEDEEHMIEASGSWFEIRAEHTMTFNLDGEPISGNQFSLVVKPGAVFCRLPPDCPLLK</sequence>